<dbReference type="PROSITE" id="PS00136">
    <property type="entry name" value="SUBTILASE_ASP"/>
    <property type="match status" value="1"/>
</dbReference>
<dbReference type="Gene3D" id="3.30.70.80">
    <property type="entry name" value="Peptidase S8 propeptide/proteinase inhibitor I9"/>
    <property type="match status" value="1"/>
</dbReference>
<dbReference type="CDD" id="cd04077">
    <property type="entry name" value="Peptidases_S8_PCSK9_ProteinaseK_like"/>
    <property type="match status" value="1"/>
</dbReference>
<dbReference type="InterPro" id="IPR023827">
    <property type="entry name" value="Peptidase_S8_Asp-AS"/>
</dbReference>
<dbReference type="SUPFAM" id="SSF54897">
    <property type="entry name" value="Protease propeptides/inhibitors"/>
    <property type="match status" value="1"/>
</dbReference>
<evidence type="ECO:0000256" key="6">
    <source>
        <dbReference type="PROSITE-ProRule" id="PRU01240"/>
    </source>
</evidence>
<dbReference type="InterPro" id="IPR000209">
    <property type="entry name" value="Peptidase_S8/S53_dom"/>
</dbReference>
<comment type="caution">
    <text evidence="11">The sequence shown here is derived from an EMBL/GenBank/DDBJ whole genome shotgun (WGS) entry which is preliminary data.</text>
</comment>
<dbReference type="SUPFAM" id="SSF52743">
    <property type="entry name" value="Subtilisin-like"/>
    <property type="match status" value="1"/>
</dbReference>
<dbReference type="InterPro" id="IPR037045">
    <property type="entry name" value="S8pro/Inhibitor_I9_sf"/>
</dbReference>
<keyword evidence="2 6" id="KW-0645">Protease</keyword>
<dbReference type="Proteomes" id="UP001642406">
    <property type="component" value="Unassembled WGS sequence"/>
</dbReference>
<feature type="signal peptide" evidence="8">
    <location>
        <begin position="1"/>
        <end position="16"/>
    </location>
</feature>
<evidence type="ECO:0000313" key="11">
    <source>
        <dbReference type="EMBL" id="CAK7234654.1"/>
    </source>
</evidence>
<sequence>MHSLAALFTLLPLAFAAPSQQQQHTKRLVPAPLIRNTQAQLIPNKYIVKMKDGLSAESLQDAITSTSASVDHVYNAPASNFKGFALHLDAQRLEDLRDHPGIDYIEQDAVVHIDTFVTETANPLPWGLARISHATNTSQEYTYDDSAGAGTCSYVIDTGIYVDHPEFGGRATWLANFAGDNDNTDGAGHGTHVAGTIGSNTYGVAKKTQLFAVKVLDASGSGSYSGVIAGIDFVAQDAATRVPANCTKGAVANMSLGGGYSAAVNSAAAALISAGVFLAVAAGNSADDASFYSPSSEPTVCTVAASETIDDVAYYSNYGSVVDIYAPGTAVLSTWIGSTTATNTISGTSMATPHITGLGAYLLALLGSRAPQALCAYIQSTAHKGALTGVPSGTVNALAFNGNPSA</sequence>
<evidence type="ECO:0008006" key="13">
    <source>
        <dbReference type="Google" id="ProtNLM"/>
    </source>
</evidence>
<feature type="active site" description="Charge relay system" evidence="6">
    <location>
        <position position="189"/>
    </location>
</feature>
<keyword evidence="12" id="KW-1185">Reference proteome</keyword>
<evidence type="ECO:0000256" key="5">
    <source>
        <dbReference type="ARBA" id="ARBA00022825"/>
    </source>
</evidence>
<proteinExistence type="inferred from homology"/>
<comment type="similarity">
    <text evidence="1 6 7">Belongs to the peptidase S8 family.</text>
</comment>
<feature type="active site" description="Charge relay system" evidence="6">
    <location>
        <position position="349"/>
    </location>
</feature>
<evidence type="ECO:0000256" key="2">
    <source>
        <dbReference type="ARBA" id="ARBA00022670"/>
    </source>
</evidence>
<dbReference type="EMBL" id="CAWUHC010000131">
    <property type="protein sequence ID" value="CAK7234654.1"/>
    <property type="molecule type" value="Genomic_DNA"/>
</dbReference>
<dbReference type="PROSITE" id="PS00138">
    <property type="entry name" value="SUBTILASE_SER"/>
    <property type="match status" value="1"/>
</dbReference>
<feature type="chain" id="PRO_5046341055" description="Proteinase T" evidence="8">
    <location>
        <begin position="17"/>
        <end position="406"/>
    </location>
</feature>
<dbReference type="Pfam" id="PF05922">
    <property type="entry name" value="Inhibitor_I9"/>
    <property type="match status" value="1"/>
</dbReference>
<dbReference type="InterPro" id="IPR050131">
    <property type="entry name" value="Peptidase_S8_subtilisin-like"/>
</dbReference>
<evidence type="ECO:0000259" key="10">
    <source>
        <dbReference type="Pfam" id="PF05922"/>
    </source>
</evidence>
<reference evidence="11 12" key="1">
    <citation type="submission" date="2024-01" db="EMBL/GenBank/DDBJ databases">
        <authorList>
            <person name="Allen C."/>
            <person name="Tagirdzhanova G."/>
        </authorList>
    </citation>
    <scope>NUCLEOTIDE SEQUENCE [LARGE SCALE GENOMIC DNA]</scope>
</reference>
<keyword evidence="5 6" id="KW-0720">Serine protease</keyword>
<evidence type="ECO:0000313" key="12">
    <source>
        <dbReference type="Proteomes" id="UP001642406"/>
    </source>
</evidence>
<evidence type="ECO:0000256" key="4">
    <source>
        <dbReference type="ARBA" id="ARBA00022801"/>
    </source>
</evidence>
<evidence type="ECO:0000259" key="9">
    <source>
        <dbReference type="Pfam" id="PF00082"/>
    </source>
</evidence>
<dbReference type="InterPro" id="IPR023828">
    <property type="entry name" value="Peptidase_S8_Ser-AS"/>
</dbReference>
<dbReference type="PANTHER" id="PTHR43806:SF58">
    <property type="entry name" value="ALKALINE PROTEASE 1-RELATED"/>
    <property type="match status" value="1"/>
</dbReference>
<dbReference type="InterPro" id="IPR015500">
    <property type="entry name" value="Peptidase_S8_subtilisin-rel"/>
</dbReference>
<organism evidence="11 12">
    <name type="scientific">Sporothrix bragantina</name>
    <dbReference type="NCBI Taxonomy" id="671064"/>
    <lineage>
        <taxon>Eukaryota</taxon>
        <taxon>Fungi</taxon>
        <taxon>Dikarya</taxon>
        <taxon>Ascomycota</taxon>
        <taxon>Pezizomycotina</taxon>
        <taxon>Sordariomycetes</taxon>
        <taxon>Sordariomycetidae</taxon>
        <taxon>Ophiostomatales</taxon>
        <taxon>Ophiostomataceae</taxon>
        <taxon>Sporothrix</taxon>
    </lineage>
</organism>
<dbReference type="Pfam" id="PF00082">
    <property type="entry name" value="Peptidase_S8"/>
    <property type="match status" value="1"/>
</dbReference>
<dbReference type="PANTHER" id="PTHR43806">
    <property type="entry name" value="PEPTIDASE S8"/>
    <property type="match status" value="1"/>
</dbReference>
<dbReference type="PROSITE" id="PS51892">
    <property type="entry name" value="SUBTILASE"/>
    <property type="match status" value="1"/>
</dbReference>
<dbReference type="InterPro" id="IPR036852">
    <property type="entry name" value="Peptidase_S8/S53_dom_sf"/>
</dbReference>
<keyword evidence="3 8" id="KW-0732">Signal</keyword>
<dbReference type="PROSITE" id="PS00137">
    <property type="entry name" value="SUBTILASE_HIS"/>
    <property type="match status" value="1"/>
</dbReference>
<evidence type="ECO:0000256" key="8">
    <source>
        <dbReference type="SAM" id="SignalP"/>
    </source>
</evidence>
<dbReference type="Gene3D" id="3.40.50.200">
    <property type="entry name" value="Peptidase S8/S53 domain"/>
    <property type="match status" value="1"/>
</dbReference>
<name>A0ABP0CRC0_9PEZI</name>
<protein>
    <recommendedName>
        <fullName evidence="13">Proteinase T</fullName>
    </recommendedName>
</protein>
<evidence type="ECO:0000256" key="3">
    <source>
        <dbReference type="ARBA" id="ARBA00022729"/>
    </source>
</evidence>
<evidence type="ECO:0000256" key="1">
    <source>
        <dbReference type="ARBA" id="ARBA00011073"/>
    </source>
</evidence>
<evidence type="ECO:0000256" key="7">
    <source>
        <dbReference type="RuleBase" id="RU003355"/>
    </source>
</evidence>
<feature type="domain" description="Peptidase S8/S53" evidence="9">
    <location>
        <begin position="155"/>
        <end position="390"/>
    </location>
</feature>
<dbReference type="InterPro" id="IPR034193">
    <property type="entry name" value="PCSK9_ProteinaseK-like"/>
</dbReference>
<keyword evidence="4 6" id="KW-0378">Hydrolase</keyword>
<feature type="active site" description="Charge relay system" evidence="6">
    <location>
        <position position="157"/>
    </location>
</feature>
<gene>
    <name evidence="11" type="ORF">SBRCBS47491_009021</name>
</gene>
<feature type="domain" description="Inhibitor I9" evidence="10">
    <location>
        <begin position="45"/>
        <end position="113"/>
    </location>
</feature>
<dbReference type="InterPro" id="IPR022398">
    <property type="entry name" value="Peptidase_S8_His-AS"/>
</dbReference>
<dbReference type="PRINTS" id="PR00723">
    <property type="entry name" value="SUBTILISIN"/>
</dbReference>
<dbReference type="InterPro" id="IPR010259">
    <property type="entry name" value="S8pro/Inhibitor_I9"/>
</dbReference>
<accession>A0ABP0CRC0</accession>